<dbReference type="PANTHER" id="PTHR47348">
    <property type="entry name" value="MEIOTICALLY UP-REGULATED GENE 190 PROTEIN"/>
    <property type="match status" value="1"/>
</dbReference>
<keyword evidence="4 12" id="KW-0812">Transmembrane</keyword>
<evidence type="ECO:0000259" key="13">
    <source>
        <dbReference type="PROSITE" id="PS50004"/>
    </source>
</evidence>
<dbReference type="GO" id="GO:0006869">
    <property type="term" value="P:lipid transport"/>
    <property type="evidence" value="ECO:0007669"/>
    <property type="project" value="UniProtKB-KW"/>
</dbReference>
<proteinExistence type="predicted"/>
<dbReference type="Pfam" id="PF00168">
    <property type="entry name" value="C2"/>
    <property type="match status" value="2"/>
</dbReference>
<evidence type="ECO:0008006" key="17">
    <source>
        <dbReference type="Google" id="ProtNLM"/>
    </source>
</evidence>
<feature type="region of interest" description="Disordered" evidence="11">
    <location>
        <begin position="955"/>
        <end position="1134"/>
    </location>
</feature>
<evidence type="ECO:0000256" key="1">
    <source>
        <dbReference type="ARBA" id="ARBA00004586"/>
    </source>
</evidence>
<feature type="transmembrane region" description="Helical" evidence="12">
    <location>
        <begin position="161"/>
        <end position="180"/>
    </location>
</feature>
<evidence type="ECO:0000256" key="8">
    <source>
        <dbReference type="ARBA" id="ARBA00023055"/>
    </source>
</evidence>
<dbReference type="GO" id="GO:0005789">
    <property type="term" value="C:endoplasmic reticulum membrane"/>
    <property type="evidence" value="ECO:0007669"/>
    <property type="project" value="UniProtKB-SubCell"/>
</dbReference>
<dbReference type="Gene3D" id="2.60.40.150">
    <property type="entry name" value="C2 domain"/>
    <property type="match status" value="2"/>
</dbReference>
<reference evidence="15 16" key="1">
    <citation type="submission" date="2019-02" db="EMBL/GenBank/DDBJ databases">
        <title>Genome sequencing of the rare red list fungi Dentipellis fragilis.</title>
        <authorList>
            <person name="Buettner E."/>
            <person name="Kellner H."/>
        </authorList>
    </citation>
    <scope>NUCLEOTIDE SEQUENCE [LARGE SCALE GENOMIC DNA]</scope>
    <source>
        <strain evidence="15 16">DSM 105465</strain>
    </source>
</reference>
<keyword evidence="5" id="KW-0677">Repeat</keyword>
<evidence type="ECO:0000256" key="9">
    <source>
        <dbReference type="ARBA" id="ARBA00023121"/>
    </source>
</evidence>
<dbReference type="Pfam" id="PF25669">
    <property type="entry name" value="SMP_MUG190-like"/>
    <property type="match status" value="1"/>
</dbReference>
<feature type="compositionally biased region" description="Basic and acidic residues" evidence="11">
    <location>
        <begin position="80"/>
        <end position="91"/>
    </location>
</feature>
<dbReference type="OrthoDB" id="419768at2759"/>
<dbReference type="CDD" id="cd21676">
    <property type="entry name" value="SMP_Mug190"/>
    <property type="match status" value="1"/>
</dbReference>
<dbReference type="STRING" id="205917.A0A4Y9ZB43"/>
<dbReference type="SMART" id="SM00239">
    <property type="entry name" value="C2"/>
    <property type="match status" value="2"/>
</dbReference>
<dbReference type="PROSITE" id="PS50004">
    <property type="entry name" value="C2"/>
    <property type="match status" value="1"/>
</dbReference>
<feature type="compositionally biased region" description="Basic and acidic residues" evidence="11">
    <location>
        <begin position="61"/>
        <end position="70"/>
    </location>
</feature>
<dbReference type="GO" id="GO:0061817">
    <property type="term" value="P:endoplasmic reticulum-plasma membrane tethering"/>
    <property type="evidence" value="ECO:0007669"/>
    <property type="project" value="InterPro"/>
</dbReference>
<dbReference type="EMBL" id="SEOQ01000037">
    <property type="protein sequence ID" value="TFY71782.1"/>
    <property type="molecule type" value="Genomic_DNA"/>
</dbReference>
<evidence type="ECO:0000259" key="14">
    <source>
        <dbReference type="PROSITE" id="PS51847"/>
    </source>
</evidence>
<feature type="domain" description="SMP-LTD" evidence="14">
    <location>
        <begin position="222"/>
        <end position="439"/>
    </location>
</feature>
<comment type="subcellular location">
    <subcellularLocation>
        <location evidence="1">Endoplasmic reticulum membrane</location>
    </subcellularLocation>
</comment>
<sequence>MAHKSSELPHKSSEPYSGKNPIPKMTTDLKSLVSPQRATEAKARQLESQSESQSHQQEAQQDEKDTEDRTGQMAKGHGVRVHDPTTGEDVEIKNAPKDVSDIKMGTNVLKLELPEPDWSAHRDDVLKNGLQSIRILSVTYALSVLVLFLPIPFLRRSFVGTVVRLALAFIPAGFTTSFLIKRLNNTALSSASAHAWHSERIRGERAGADVHNKGKIGADERVHESAEWANAIVAAVWPIMNPALFASLVDMLEDIMQGSVPSFVHSVRVSDLGLGSNPMRVTSIRALPDMDTEDVLETLDGEERDQLAGDHVNLELSFAYNALPSGHSAESKAHNAHLLIDFFLGLQGVWGFKVPVWAELRGVVGTARLRFQIIPDPPFIKTTMFTLMGLPRMSIAVTVLSRAMPNVMNIPFISGFISSSLNTAAAEYIAPKSLILDMQRLIGGGDITKDTQAVGVIVIHIHRATGMKKMDTTGSSADPYVTLTYSRLGKPLFSTRIIKNELNPVFEETAILPVDVNVVKLKESLSLQVWDSDRTSADDMMGSCDVDIVDLIREKNIAKRRITPLSTVSESSELGTIEYTIGYYSKRFPNTALRTDGRDPGIPADVHIEGASGGAGRREGHRAQRSGARCARVSARRRVGGREGAAGHEGLAHMVRRKWDGAVESAKGQDEEGEMEEGEGMPSSYCSISLNDEMVYETRVKPITSSPIFNAGTERFVRDWRSAHITVSVKDSRLRESDAVLGILSELLVNASQLTRVYHLEHGIGHGRIRISVVFRPVSVKLPPQLQGFDIGTLRVRDVRIQADQEHHEDLMKCEARLKLSTGSADEKVSRRPTAEDGAQVVWHHEGKPTELPVMQRYSAALLASFRASGIRSGRHAMAALWLRDLVDRERTTVEVALFASEGDAAFARLKQNYVPMDGNLSAWVSESDEQCGPGLERIGTVVLDVEFLPGVSEAHRGMMGSGKSNRGRWEEVEREAKEGGREDVGVAGQGDQQTASSSQETVGRRAGAAAGQDLQDKPHQDGIGAGKDAQDSTRAPPEGRDKFETQDSTTATTGHGEGGRGGRSPEAPSVESAQPGDGQQYDTVVSHDNVEVDSVGHGDDGGTSEGESQDDDQQKQGGGGKKHRGPMKKFRDWKEKEKELHMDHRGMMQMKGARTAVWMKDSMHDAAHSVKDKFKMEGRQPDVETEV</sequence>
<comment type="caution">
    <text evidence="15">The sequence shown here is derived from an EMBL/GenBank/DDBJ whole genome shotgun (WGS) entry which is preliminary data.</text>
</comment>
<dbReference type="Pfam" id="PF25331">
    <property type="entry name" value="C2_Mug190_3rd"/>
    <property type="match status" value="1"/>
</dbReference>
<organism evidence="15 16">
    <name type="scientific">Dentipellis fragilis</name>
    <dbReference type="NCBI Taxonomy" id="205917"/>
    <lineage>
        <taxon>Eukaryota</taxon>
        <taxon>Fungi</taxon>
        <taxon>Dikarya</taxon>
        <taxon>Basidiomycota</taxon>
        <taxon>Agaricomycotina</taxon>
        <taxon>Agaricomycetes</taxon>
        <taxon>Russulales</taxon>
        <taxon>Hericiaceae</taxon>
        <taxon>Dentipellis</taxon>
    </lineage>
</organism>
<feature type="compositionally biased region" description="Polar residues" evidence="11">
    <location>
        <begin position="991"/>
        <end position="1002"/>
    </location>
</feature>
<name>A0A4Y9ZB43_9AGAM</name>
<dbReference type="InterPro" id="IPR035892">
    <property type="entry name" value="C2_domain_sf"/>
</dbReference>
<dbReference type="InterPro" id="IPR000008">
    <property type="entry name" value="C2_dom"/>
</dbReference>
<feature type="transmembrane region" description="Helical" evidence="12">
    <location>
        <begin position="135"/>
        <end position="154"/>
    </location>
</feature>
<feature type="compositionally biased region" description="Basic and acidic residues" evidence="11">
    <location>
        <begin position="968"/>
        <end position="985"/>
    </location>
</feature>
<feature type="compositionally biased region" description="Low complexity" evidence="11">
    <location>
        <begin position="46"/>
        <end position="59"/>
    </location>
</feature>
<keyword evidence="7 12" id="KW-1133">Transmembrane helix</keyword>
<evidence type="ECO:0000313" key="15">
    <source>
        <dbReference type="EMBL" id="TFY71782.1"/>
    </source>
</evidence>
<feature type="compositionally biased region" description="Basic and acidic residues" evidence="11">
    <location>
        <begin position="1089"/>
        <end position="1101"/>
    </location>
</feature>
<keyword evidence="10 12" id="KW-0472">Membrane</keyword>
<dbReference type="AlphaFoldDB" id="A0A4Y9ZB43"/>
<dbReference type="SUPFAM" id="SSF49562">
    <property type="entry name" value="C2 domain (Calcium/lipid-binding domain, CaLB)"/>
    <property type="match status" value="2"/>
</dbReference>
<dbReference type="InterPro" id="IPR031468">
    <property type="entry name" value="SMP_LBD"/>
</dbReference>
<keyword evidence="3" id="KW-0597">Phosphoprotein</keyword>
<accession>A0A4Y9ZB43</accession>
<feature type="domain" description="C2" evidence="13">
    <location>
        <begin position="443"/>
        <end position="561"/>
    </location>
</feature>
<dbReference type="CDD" id="cd04052">
    <property type="entry name" value="C2B_Tricalbin-like"/>
    <property type="match status" value="1"/>
</dbReference>
<evidence type="ECO:0000256" key="2">
    <source>
        <dbReference type="ARBA" id="ARBA00022448"/>
    </source>
</evidence>
<dbReference type="PANTHER" id="PTHR47348:SF3">
    <property type="entry name" value="MEIOTICALLY UP-REGULATED GENE 190 PROTEIN"/>
    <property type="match status" value="1"/>
</dbReference>
<keyword evidence="9" id="KW-0446">Lipid-binding</keyword>
<evidence type="ECO:0000256" key="10">
    <source>
        <dbReference type="ARBA" id="ARBA00023136"/>
    </source>
</evidence>
<feature type="compositionally biased region" description="Basic and acidic residues" evidence="11">
    <location>
        <begin position="1"/>
        <end position="13"/>
    </location>
</feature>
<keyword evidence="16" id="KW-1185">Reference proteome</keyword>
<evidence type="ECO:0000256" key="11">
    <source>
        <dbReference type="SAM" id="MobiDB-lite"/>
    </source>
</evidence>
<dbReference type="InterPro" id="IPR057349">
    <property type="entry name" value="C2_Mug190_3rd"/>
</dbReference>
<evidence type="ECO:0000313" key="16">
    <source>
        <dbReference type="Proteomes" id="UP000298327"/>
    </source>
</evidence>
<dbReference type="PROSITE" id="PS51847">
    <property type="entry name" value="SMP"/>
    <property type="match status" value="1"/>
</dbReference>
<dbReference type="Proteomes" id="UP000298327">
    <property type="component" value="Unassembled WGS sequence"/>
</dbReference>
<evidence type="ECO:0000256" key="7">
    <source>
        <dbReference type="ARBA" id="ARBA00022989"/>
    </source>
</evidence>
<dbReference type="InterPro" id="IPR037765">
    <property type="entry name" value="C2B_Tricalbin"/>
</dbReference>
<gene>
    <name evidence="15" type="ORF">EVG20_g1232</name>
</gene>
<dbReference type="GO" id="GO:0008289">
    <property type="term" value="F:lipid binding"/>
    <property type="evidence" value="ECO:0007669"/>
    <property type="project" value="UniProtKB-KW"/>
</dbReference>
<feature type="region of interest" description="Disordered" evidence="11">
    <location>
        <begin position="1"/>
        <end position="91"/>
    </location>
</feature>
<protein>
    <recommendedName>
        <fullName evidence="17">C2 domain-containing protein</fullName>
    </recommendedName>
</protein>
<evidence type="ECO:0000256" key="12">
    <source>
        <dbReference type="SAM" id="Phobius"/>
    </source>
</evidence>
<keyword evidence="8" id="KW-0445">Lipid transport</keyword>
<evidence type="ECO:0000256" key="6">
    <source>
        <dbReference type="ARBA" id="ARBA00022824"/>
    </source>
</evidence>
<evidence type="ECO:0000256" key="4">
    <source>
        <dbReference type="ARBA" id="ARBA00022692"/>
    </source>
</evidence>
<keyword evidence="6" id="KW-0256">Endoplasmic reticulum</keyword>
<evidence type="ECO:0000256" key="5">
    <source>
        <dbReference type="ARBA" id="ARBA00022737"/>
    </source>
</evidence>
<evidence type="ECO:0000256" key="3">
    <source>
        <dbReference type="ARBA" id="ARBA00022553"/>
    </source>
</evidence>
<keyword evidence="2" id="KW-0813">Transport</keyword>